<feature type="compositionally biased region" description="Polar residues" evidence="1">
    <location>
        <begin position="503"/>
        <end position="515"/>
    </location>
</feature>
<dbReference type="GO" id="GO:0005634">
    <property type="term" value="C:nucleus"/>
    <property type="evidence" value="ECO:0007669"/>
    <property type="project" value="TreeGrafter"/>
</dbReference>
<dbReference type="Proteomes" id="UP000073492">
    <property type="component" value="Unassembled WGS sequence"/>
</dbReference>
<dbReference type="Gene3D" id="1.10.472.10">
    <property type="entry name" value="Cyclin-like"/>
    <property type="match status" value="1"/>
</dbReference>
<feature type="compositionally biased region" description="Polar residues" evidence="1">
    <location>
        <begin position="620"/>
        <end position="642"/>
    </location>
</feature>
<dbReference type="GO" id="GO:0000307">
    <property type="term" value="C:cyclin-dependent protein kinase holoenzyme complex"/>
    <property type="evidence" value="ECO:0007669"/>
    <property type="project" value="TreeGrafter"/>
</dbReference>
<evidence type="ECO:0008006" key="4">
    <source>
        <dbReference type="Google" id="ProtNLM"/>
    </source>
</evidence>
<feature type="compositionally biased region" description="Pro residues" evidence="1">
    <location>
        <begin position="256"/>
        <end position="279"/>
    </location>
</feature>
<keyword evidence="3" id="KW-1185">Reference proteome</keyword>
<reference evidence="2 3" key="1">
    <citation type="submission" date="2015-07" db="EMBL/GenBank/DDBJ databases">
        <title>Comparative genomics of the Sigatoka disease complex on banana suggests a link between parallel evolutionary changes in Pseudocercospora fijiensis and Pseudocercospora eumusae and increased virulence on the banana host.</title>
        <authorList>
            <person name="Chang T.-C."/>
            <person name="Salvucci A."/>
            <person name="Crous P.W."/>
            <person name="Stergiopoulos I."/>
        </authorList>
    </citation>
    <scope>NUCLEOTIDE SEQUENCE [LARGE SCALE GENOMIC DNA]</scope>
    <source>
        <strain evidence="2 3">CBS 116634</strain>
    </source>
</reference>
<dbReference type="PANTHER" id="PTHR15615:SF94">
    <property type="entry name" value="PHO85 CYCLIN-6-RELATED"/>
    <property type="match status" value="1"/>
</dbReference>
<feature type="compositionally biased region" description="Polar residues" evidence="1">
    <location>
        <begin position="470"/>
        <end position="482"/>
    </location>
</feature>
<name>A0A139IU46_9PEZI</name>
<feature type="region of interest" description="Disordered" evidence="1">
    <location>
        <begin position="618"/>
        <end position="642"/>
    </location>
</feature>
<protein>
    <recommendedName>
        <fullName evidence="4">Cyclin-domain-containing protein</fullName>
    </recommendedName>
</protein>
<feature type="compositionally biased region" description="Polar residues" evidence="1">
    <location>
        <begin position="441"/>
        <end position="461"/>
    </location>
</feature>
<accession>A0A139IU46</accession>
<dbReference type="CDD" id="cd20558">
    <property type="entry name" value="CYCLIN_ScPCL7-like"/>
    <property type="match status" value="1"/>
</dbReference>
<evidence type="ECO:0000256" key="1">
    <source>
        <dbReference type="SAM" id="MobiDB-lite"/>
    </source>
</evidence>
<feature type="compositionally biased region" description="Polar residues" evidence="1">
    <location>
        <begin position="208"/>
        <end position="217"/>
    </location>
</feature>
<sequence length="642" mass="70164">MMQHAVKMADLTVAKLDRVESLFGEACRVWLRALLCILHSAGKLHATSLCPGPAVWTIDTQLLSGSPSVSLRRRAVSVSGRSFHMLLPDIHSLAQAPLTCVQQLGDTNFTLAHTRAPAFVAAHTDADTCGHATNLISATPRPHCTPTACRQRIHELIWARVNSFFGHHAHSHTHPSPSHPQHSVYREPSAPRAHTDPSPHHQPKRSRTPSPSEPSHMSDSAQRAPSSAAAATPTRSDVQSQDARVSLQSPQQRTAPQPPSPSLGVQPAPPPPDGSPGPVPDATTSADVRSTRPRKIKVRDLEHIQSFATDDMGSFSEIRSRSRSRSRGTEDDGPQYEISDMKVEHIIEMVAGLLTKITTTNDRQHDHLHRQPPNIDAASHLNPQTSSVLAFHGKNVPSITILSYLSRINKYCPTSYEVFLSLLVYFDRMTERVNAGPMQTLREQNQNAVHENARNSSTESLGSDGMEGVTATTPSGTQQATPPYSGGNEKASGERGIPGTPHSRPNQPESPSISPTIDPCNLSHFFVVDSFNIHRLVIAGVTCASKFFSDIFYTNSRYAKVGGLPLPELNHLELQFLLLNDFRLSIPVEEIEAYGTMLVEFYAREVVAQQKAQDAAREQQMMQARSLSESSNESTATVRAVG</sequence>
<feature type="region of interest" description="Disordered" evidence="1">
    <location>
        <begin position="169"/>
        <end position="337"/>
    </location>
</feature>
<proteinExistence type="predicted"/>
<feature type="compositionally biased region" description="Low complexity" evidence="1">
    <location>
        <begin position="174"/>
        <end position="183"/>
    </location>
</feature>
<organism evidence="2 3">
    <name type="scientific">Pseudocercospora musae</name>
    <dbReference type="NCBI Taxonomy" id="113226"/>
    <lineage>
        <taxon>Eukaryota</taxon>
        <taxon>Fungi</taxon>
        <taxon>Dikarya</taxon>
        <taxon>Ascomycota</taxon>
        <taxon>Pezizomycotina</taxon>
        <taxon>Dothideomycetes</taxon>
        <taxon>Dothideomycetidae</taxon>
        <taxon>Mycosphaerellales</taxon>
        <taxon>Mycosphaerellaceae</taxon>
        <taxon>Pseudocercospora</taxon>
    </lineage>
</organism>
<dbReference type="OrthoDB" id="1060854at2759"/>
<feature type="region of interest" description="Disordered" evidence="1">
    <location>
        <begin position="441"/>
        <end position="515"/>
    </location>
</feature>
<dbReference type="STRING" id="113226.A0A139IU46"/>
<gene>
    <name evidence="2" type="ORF">AC579_7693</name>
</gene>
<dbReference type="Pfam" id="PF08613">
    <property type="entry name" value="Cyclin"/>
    <property type="match status" value="2"/>
</dbReference>
<dbReference type="AlphaFoldDB" id="A0A139IU46"/>
<dbReference type="GO" id="GO:0016538">
    <property type="term" value="F:cyclin-dependent protein serine/threonine kinase regulator activity"/>
    <property type="evidence" value="ECO:0007669"/>
    <property type="project" value="TreeGrafter"/>
</dbReference>
<dbReference type="EMBL" id="LFZO01000010">
    <property type="protein sequence ID" value="KXT18170.1"/>
    <property type="molecule type" value="Genomic_DNA"/>
</dbReference>
<comment type="caution">
    <text evidence="2">The sequence shown here is derived from an EMBL/GenBank/DDBJ whole genome shotgun (WGS) entry which is preliminary data.</text>
</comment>
<dbReference type="GO" id="GO:0019901">
    <property type="term" value="F:protein kinase binding"/>
    <property type="evidence" value="ECO:0007669"/>
    <property type="project" value="InterPro"/>
</dbReference>
<dbReference type="InterPro" id="IPR013922">
    <property type="entry name" value="Cyclin_PHO80-like"/>
</dbReference>
<feature type="compositionally biased region" description="Low complexity" evidence="1">
    <location>
        <begin position="218"/>
        <end position="237"/>
    </location>
</feature>
<evidence type="ECO:0000313" key="3">
    <source>
        <dbReference type="Proteomes" id="UP000073492"/>
    </source>
</evidence>
<evidence type="ECO:0000313" key="2">
    <source>
        <dbReference type="EMBL" id="KXT18170.1"/>
    </source>
</evidence>
<dbReference type="PANTHER" id="PTHR15615">
    <property type="match status" value="1"/>
</dbReference>
<feature type="compositionally biased region" description="Polar residues" evidence="1">
    <location>
        <begin position="238"/>
        <end position="255"/>
    </location>
</feature>